<name>A0A482GEJ1_BPGOS</name>
<sequence>MIHFDGNSSQHFSFEVEHTNNTLVGRFGDGNTPLFTYTYMLNNEQPMRINATNFMAALWVIYGLKIANSKSYAYNNFFHAWWQLECYNRLKIPAPKHPTELSDIVYLDCGYIDMHTRTFYAPRTNVSMPVELELGHMPNYDRLVGMNYA</sequence>
<evidence type="ECO:0000313" key="1">
    <source>
        <dbReference type="EMBL" id="QBO63974.1"/>
    </source>
</evidence>
<accession>A0A482GEJ1</accession>
<dbReference type="Proteomes" id="UP000294673">
    <property type="component" value="Segment"/>
</dbReference>
<organism evidence="1 2">
    <name type="scientific">Escherichia phage vB_EcoM_Goslar</name>
    <dbReference type="NCBI Taxonomy" id="2502409"/>
    <lineage>
        <taxon>Viruses</taxon>
        <taxon>Duplodnaviria</taxon>
        <taxon>Heunggongvirae</taxon>
        <taxon>Uroviricota</taxon>
        <taxon>Caudoviricetes</taxon>
        <taxon>Chimalliviridae</taxon>
        <taxon>Goslarvirus</taxon>
        <taxon>Goslarvirus goslar</taxon>
    </lineage>
</organism>
<evidence type="ECO:0000313" key="2">
    <source>
        <dbReference type="Proteomes" id="UP000294673"/>
    </source>
</evidence>
<gene>
    <name evidence="1" type="ORF">Goslar_00181</name>
</gene>
<proteinExistence type="predicted"/>
<protein>
    <submittedName>
        <fullName evidence="1">Uncharacterized protein</fullName>
    </submittedName>
</protein>
<organismHost>
    <name type="scientific">Escherichia coli</name>
    <dbReference type="NCBI Taxonomy" id="562"/>
</organismHost>
<dbReference type="EMBL" id="MK327938">
    <property type="protein sequence ID" value="QBO63974.1"/>
    <property type="molecule type" value="Genomic_DNA"/>
</dbReference>
<keyword evidence="2" id="KW-1185">Reference proteome</keyword>
<reference evidence="1 2" key="1">
    <citation type="submission" date="2018-12" db="EMBL/GenBank/DDBJ databases">
        <title>Still something new to discover - new insights into E. coli phage diversity and taxonomy.</title>
        <authorList>
            <person name="Korf I.H.E."/>
            <person name="Adriaennsens E."/>
            <person name="Dreiseikelmann B."/>
            <person name="Kropinski A."/>
            <person name="Nimtz M."/>
            <person name="Meier-Kolthoff J.P."/>
            <person name="Rohde M."/>
            <person name="van Raaij M."/>
            <person name="Wittmann J."/>
        </authorList>
    </citation>
    <scope>NUCLEOTIDE SEQUENCE [LARGE SCALE GENOMIC DNA]</scope>
</reference>